<gene>
    <name evidence="1" type="ORF">HNR07_000232</name>
</gene>
<evidence type="ECO:0000313" key="1">
    <source>
        <dbReference type="EMBL" id="MBB5489095.1"/>
    </source>
</evidence>
<proteinExistence type="predicted"/>
<comment type="caution">
    <text evidence="1">The sequence shown here is derived from an EMBL/GenBank/DDBJ whole genome shotgun (WGS) entry which is preliminary data.</text>
</comment>
<dbReference type="EMBL" id="JACHDO010000001">
    <property type="protein sequence ID" value="MBB5489095.1"/>
    <property type="molecule type" value="Genomic_DNA"/>
</dbReference>
<evidence type="ECO:0000313" key="2">
    <source>
        <dbReference type="Proteomes" id="UP000579647"/>
    </source>
</evidence>
<dbReference type="AlphaFoldDB" id="A0A840WAL5"/>
<accession>A0A840WAL5</accession>
<organism evidence="1 2">
    <name type="scientific">Nocardiopsis metallicus</name>
    <dbReference type="NCBI Taxonomy" id="179819"/>
    <lineage>
        <taxon>Bacteria</taxon>
        <taxon>Bacillati</taxon>
        <taxon>Actinomycetota</taxon>
        <taxon>Actinomycetes</taxon>
        <taxon>Streptosporangiales</taxon>
        <taxon>Nocardiopsidaceae</taxon>
        <taxon>Nocardiopsis</taxon>
    </lineage>
</organism>
<name>A0A840WAL5_9ACTN</name>
<dbReference type="Proteomes" id="UP000579647">
    <property type="component" value="Unassembled WGS sequence"/>
</dbReference>
<protein>
    <submittedName>
        <fullName evidence="1">Uncharacterized protein</fullName>
    </submittedName>
</protein>
<keyword evidence="2" id="KW-1185">Reference proteome</keyword>
<sequence length="57" mass="6436">MNYTYEMYPRSPWDGGFYPPSSVIEGETARNEEAALGLLDYADCPYRIIGEEEAHCG</sequence>
<reference evidence="1 2" key="1">
    <citation type="submission" date="2020-08" db="EMBL/GenBank/DDBJ databases">
        <title>Sequencing the genomes of 1000 actinobacteria strains.</title>
        <authorList>
            <person name="Klenk H.-P."/>
        </authorList>
    </citation>
    <scope>NUCLEOTIDE SEQUENCE [LARGE SCALE GENOMIC DNA]</scope>
    <source>
        <strain evidence="1 2">DSM 44598</strain>
    </source>
</reference>